<dbReference type="GO" id="GO:0046983">
    <property type="term" value="F:protein dimerization activity"/>
    <property type="evidence" value="ECO:0007669"/>
    <property type="project" value="InterPro"/>
</dbReference>
<comment type="caution">
    <text evidence="12">The sequence shown here is derived from an EMBL/GenBank/DDBJ whole genome shotgun (WGS) entry which is preliminary data.</text>
</comment>
<dbReference type="GO" id="GO:0016020">
    <property type="term" value="C:membrane"/>
    <property type="evidence" value="ECO:0007669"/>
    <property type="project" value="InterPro"/>
</dbReference>
<evidence type="ECO:0000256" key="6">
    <source>
        <dbReference type="ARBA" id="ARBA00022777"/>
    </source>
</evidence>
<dbReference type="CDD" id="cd16917">
    <property type="entry name" value="HATPase_UhpB-NarQ-NarX-like"/>
    <property type="match status" value="1"/>
</dbReference>
<evidence type="ECO:0000256" key="5">
    <source>
        <dbReference type="ARBA" id="ARBA00022741"/>
    </source>
</evidence>
<evidence type="ECO:0000259" key="10">
    <source>
        <dbReference type="Pfam" id="PF02518"/>
    </source>
</evidence>
<dbReference type="InterPro" id="IPR011712">
    <property type="entry name" value="Sig_transdc_His_kin_sub3_dim/P"/>
</dbReference>
<feature type="compositionally biased region" description="Pro residues" evidence="9">
    <location>
        <begin position="505"/>
        <end position="515"/>
    </location>
</feature>
<dbReference type="SUPFAM" id="SSF55874">
    <property type="entry name" value="ATPase domain of HSP90 chaperone/DNA topoisomerase II/histidine kinase"/>
    <property type="match status" value="1"/>
</dbReference>
<proteinExistence type="predicted"/>
<evidence type="ECO:0000256" key="3">
    <source>
        <dbReference type="ARBA" id="ARBA00022553"/>
    </source>
</evidence>
<dbReference type="Gene3D" id="1.20.5.1930">
    <property type="match status" value="1"/>
</dbReference>
<dbReference type="RefSeq" id="WP_312891755.1">
    <property type="nucleotide sequence ID" value="NZ_JACHJB010000002.1"/>
</dbReference>
<dbReference type="GO" id="GO:0005524">
    <property type="term" value="F:ATP binding"/>
    <property type="evidence" value="ECO:0007669"/>
    <property type="project" value="UniProtKB-KW"/>
</dbReference>
<dbReference type="GO" id="GO:0000155">
    <property type="term" value="F:phosphorelay sensor kinase activity"/>
    <property type="evidence" value="ECO:0007669"/>
    <property type="project" value="InterPro"/>
</dbReference>
<evidence type="ECO:0000256" key="4">
    <source>
        <dbReference type="ARBA" id="ARBA00022679"/>
    </source>
</evidence>
<reference evidence="12 13" key="1">
    <citation type="submission" date="2020-08" db="EMBL/GenBank/DDBJ databases">
        <title>Sequencing the genomes of 1000 actinobacteria strains.</title>
        <authorList>
            <person name="Klenk H.-P."/>
        </authorList>
    </citation>
    <scope>NUCLEOTIDE SEQUENCE [LARGE SCALE GENOMIC DNA]</scope>
    <source>
        <strain evidence="12 13">DSM 45913</strain>
    </source>
</reference>
<protein>
    <recommendedName>
        <fullName evidence="2">histidine kinase</fullName>
        <ecNumber evidence="2">2.7.13.3</ecNumber>
    </recommendedName>
</protein>
<dbReference type="InterPro" id="IPR003594">
    <property type="entry name" value="HATPase_dom"/>
</dbReference>
<evidence type="ECO:0000256" key="8">
    <source>
        <dbReference type="ARBA" id="ARBA00023012"/>
    </source>
</evidence>
<dbReference type="InterPro" id="IPR036890">
    <property type="entry name" value="HATPase_C_sf"/>
</dbReference>
<name>A0A7X0C4D9_9ACTN</name>
<keyword evidence="6 12" id="KW-0418">Kinase</keyword>
<feature type="compositionally biased region" description="Basic and acidic residues" evidence="9">
    <location>
        <begin position="39"/>
        <end position="52"/>
    </location>
</feature>
<feature type="compositionally biased region" description="Basic and acidic residues" evidence="9">
    <location>
        <begin position="460"/>
        <end position="481"/>
    </location>
</feature>
<dbReference type="EMBL" id="JACHJB010000002">
    <property type="protein sequence ID" value="MBB6348202.1"/>
    <property type="molecule type" value="Genomic_DNA"/>
</dbReference>
<dbReference type="Proteomes" id="UP000583800">
    <property type="component" value="Unassembled WGS sequence"/>
</dbReference>
<gene>
    <name evidence="12" type="ORF">FHU36_004747</name>
</gene>
<sequence>MSSERSTGAARPSAPTGTPPAADEHAPTRGETSSTKRQARTDPDETHAETRRPPTHPVEASTETGRSRAHAGRVPADLRQTLSLRDAVPVLVIAALLEAGALSSPATRPFDHVLVLAGSLVLVVCRRAPLVALAAATACMLLYSVRADPGPSATFPVLVALFAAVATGHRVAAVTAAVAFLGGGLATDLADALAAGSGQAPQPLVEATVLLLGWFMAAGVAGIAARNWRAYLLQVEQRAADAERTREEAALRRAGEERLRIARELHDSLTHSISIIKVQAGVAVHLARKRGEEVPQALLAIQEASGEAMRELRATLEVLRDAADDPPGSGLDRLDDLVKRARDAGLPTTVTIDGDRRALPTEVDRAAYRIVQESLTNVSRHAGPASASVWVRYGDDNLLVQVDDDGHASPEDQPVPGVGLLGMRERVTALSGHLEAAPRPGGGFTVRADLPLTATAHPAPTRERPTPDHPTSDRPALDRSASRQSAPDHPTSDRRATAHKEEGPSTPPPSLEETA</sequence>
<keyword evidence="7" id="KW-0067">ATP-binding</keyword>
<evidence type="ECO:0000256" key="1">
    <source>
        <dbReference type="ARBA" id="ARBA00000085"/>
    </source>
</evidence>
<keyword evidence="4" id="KW-0808">Transferase</keyword>
<keyword evidence="13" id="KW-1185">Reference proteome</keyword>
<dbReference type="Pfam" id="PF02518">
    <property type="entry name" value="HATPase_c"/>
    <property type="match status" value="1"/>
</dbReference>
<evidence type="ECO:0000259" key="11">
    <source>
        <dbReference type="Pfam" id="PF07730"/>
    </source>
</evidence>
<dbReference type="InterPro" id="IPR050482">
    <property type="entry name" value="Sensor_HK_TwoCompSys"/>
</dbReference>
<comment type="catalytic activity">
    <reaction evidence="1">
        <text>ATP + protein L-histidine = ADP + protein N-phospho-L-histidine.</text>
        <dbReference type="EC" id="2.7.13.3"/>
    </reaction>
</comment>
<keyword evidence="5" id="KW-0547">Nucleotide-binding</keyword>
<evidence type="ECO:0000256" key="7">
    <source>
        <dbReference type="ARBA" id="ARBA00022840"/>
    </source>
</evidence>
<feature type="region of interest" description="Disordered" evidence="9">
    <location>
        <begin position="1"/>
        <end position="74"/>
    </location>
</feature>
<feature type="region of interest" description="Disordered" evidence="9">
    <location>
        <begin position="456"/>
        <end position="515"/>
    </location>
</feature>
<feature type="domain" description="Signal transduction histidine kinase subgroup 3 dimerisation and phosphoacceptor" evidence="11">
    <location>
        <begin position="257"/>
        <end position="322"/>
    </location>
</feature>
<organism evidence="12 13">
    <name type="scientific">Nonomuraea muscovyensis</name>
    <dbReference type="NCBI Taxonomy" id="1124761"/>
    <lineage>
        <taxon>Bacteria</taxon>
        <taxon>Bacillati</taxon>
        <taxon>Actinomycetota</taxon>
        <taxon>Actinomycetes</taxon>
        <taxon>Streptosporangiales</taxon>
        <taxon>Streptosporangiaceae</taxon>
        <taxon>Nonomuraea</taxon>
    </lineage>
</organism>
<dbReference type="AlphaFoldDB" id="A0A7X0C4D9"/>
<accession>A0A7X0C4D9</accession>
<dbReference type="PANTHER" id="PTHR24421:SF10">
    <property type="entry name" value="NITRATE_NITRITE SENSOR PROTEIN NARQ"/>
    <property type="match status" value="1"/>
</dbReference>
<dbReference type="EC" id="2.7.13.3" evidence="2"/>
<keyword evidence="8" id="KW-0902">Two-component regulatory system</keyword>
<feature type="domain" description="Histidine kinase/HSP90-like ATPase" evidence="10">
    <location>
        <begin position="365"/>
        <end position="453"/>
    </location>
</feature>
<dbReference type="Pfam" id="PF07730">
    <property type="entry name" value="HisKA_3"/>
    <property type="match status" value="1"/>
</dbReference>
<dbReference type="Gene3D" id="3.30.565.10">
    <property type="entry name" value="Histidine kinase-like ATPase, C-terminal domain"/>
    <property type="match status" value="1"/>
</dbReference>
<evidence type="ECO:0000313" key="13">
    <source>
        <dbReference type="Proteomes" id="UP000583800"/>
    </source>
</evidence>
<dbReference type="PANTHER" id="PTHR24421">
    <property type="entry name" value="NITRATE/NITRITE SENSOR PROTEIN NARX-RELATED"/>
    <property type="match status" value="1"/>
</dbReference>
<evidence type="ECO:0000313" key="12">
    <source>
        <dbReference type="EMBL" id="MBB6348202.1"/>
    </source>
</evidence>
<evidence type="ECO:0000256" key="2">
    <source>
        <dbReference type="ARBA" id="ARBA00012438"/>
    </source>
</evidence>
<feature type="compositionally biased region" description="Basic and acidic residues" evidence="9">
    <location>
        <begin position="490"/>
        <end position="503"/>
    </location>
</feature>
<keyword evidence="3" id="KW-0597">Phosphoprotein</keyword>
<evidence type="ECO:0000256" key="9">
    <source>
        <dbReference type="SAM" id="MobiDB-lite"/>
    </source>
</evidence>